<protein>
    <submittedName>
        <fullName evidence="1">Uncharacterized protein</fullName>
    </submittedName>
</protein>
<evidence type="ECO:0000313" key="1">
    <source>
        <dbReference type="EMBL" id="KSV58757.1"/>
    </source>
</evidence>
<gene>
    <name evidence="1" type="ORF">ASU35_11885</name>
</gene>
<sequence>MGVFVAEDKRKVGLTSELGVTELGIIECRVKIERTSDKEPAKVLIKSQESEEYHECVSCPMEKEYFDAYRKSYLELKNTLPNNEYAAITMVNKGYDISEISKELGAHSFTYGLLRLNFRS</sequence>
<comment type="caution">
    <text evidence="1">The sequence shown here is derived from an EMBL/GenBank/DDBJ whole genome shotgun (WGS) entry which is preliminary data.</text>
</comment>
<reference evidence="1 2" key="1">
    <citation type="submission" date="2015-11" db="EMBL/GenBank/DDBJ databases">
        <title>Butyribacter intestini gen. nov., sp. nov., a butyric acid-producing bacterium of the family Lachnospiraceae isolated from the human faeces.</title>
        <authorList>
            <person name="Zou Y."/>
            <person name="Xue W."/>
            <person name="Luo G."/>
            <person name="Lv M."/>
        </authorList>
    </citation>
    <scope>NUCLEOTIDE SEQUENCE [LARGE SCALE GENOMIC DNA]</scope>
    <source>
        <strain evidence="1 2">ACET-33324</strain>
    </source>
</reference>
<organism evidence="1 2">
    <name type="scientific">Acetivibrio ethanolgignens</name>
    <dbReference type="NCBI Taxonomy" id="290052"/>
    <lineage>
        <taxon>Bacteria</taxon>
        <taxon>Bacillati</taxon>
        <taxon>Bacillota</taxon>
        <taxon>Clostridia</taxon>
        <taxon>Eubacteriales</taxon>
        <taxon>Oscillospiraceae</taxon>
        <taxon>Acetivibrio</taxon>
    </lineage>
</organism>
<dbReference type="AlphaFoldDB" id="A0A0V8QDU4"/>
<name>A0A0V8QDU4_9FIRM</name>
<dbReference type="RefSeq" id="WP_058353027.1">
    <property type="nucleotide sequence ID" value="NZ_CABMMD010000162.1"/>
</dbReference>
<keyword evidence="2" id="KW-1185">Reference proteome</keyword>
<dbReference type="OrthoDB" id="9803966at2"/>
<proteinExistence type="predicted"/>
<accession>A0A0V8QDU4</accession>
<dbReference type="EMBL" id="LNAM01000162">
    <property type="protein sequence ID" value="KSV58757.1"/>
    <property type="molecule type" value="Genomic_DNA"/>
</dbReference>
<dbReference type="Proteomes" id="UP000054874">
    <property type="component" value="Unassembled WGS sequence"/>
</dbReference>
<evidence type="ECO:0000313" key="2">
    <source>
        <dbReference type="Proteomes" id="UP000054874"/>
    </source>
</evidence>